<protein>
    <recommendedName>
        <fullName evidence="4">Activating signal cointegrator 1 complex subunit 3</fullName>
        <ecNumber evidence="3">3.6.4.13</ecNumber>
        <ecNumber evidence="13">5.6.2.4</ecNumber>
    </recommendedName>
    <alternativeName>
        <fullName evidence="17">BRR2 homolog</fullName>
    </alternativeName>
    <alternativeName>
        <fullName evidence="11">U5 small nuclear ribonucleoprotein 200 kDa helicase</fullName>
    </alternativeName>
    <alternativeName>
        <fullName evidence="18">U5 snRNP-specific 200 kDa protein</fullName>
    </alternativeName>
</protein>
<evidence type="ECO:0000313" key="22">
    <source>
        <dbReference type="Ensembl" id="ENSLCAP00010056933.1"/>
    </source>
</evidence>
<dbReference type="FunFam" id="3.40.50.300:FF:000368">
    <property type="entry name" value="U5 small nuclear ribonucleoprotein 200 kDa helicase"/>
    <property type="match status" value="1"/>
</dbReference>
<keyword evidence="7" id="KW-0378">Hydrolase</keyword>
<keyword evidence="6" id="KW-0547">Nucleotide-binding</keyword>
<dbReference type="FunFam" id="3.40.50.300:FF:000062">
    <property type="entry name" value="U5 small nuclear ribonucleoprotein helicase"/>
    <property type="match status" value="1"/>
</dbReference>
<comment type="catalytic activity">
    <reaction evidence="14">
        <text>ATP + H2O = ADP + phosphate + H(+)</text>
        <dbReference type="Rhea" id="RHEA:13065"/>
        <dbReference type="ChEBI" id="CHEBI:15377"/>
        <dbReference type="ChEBI" id="CHEBI:15378"/>
        <dbReference type="ChEBI" id="CHEBI:30616"/>
        <dbReference type="ChEBI" id="CHEBI:43474"/>
        <dbReference type="ChEBI" id="CHEBI:456216"/>
        <dbReference type="EC" id="3.6.4.13"/>
    </reaction>
</comment>
<evidence type="ECO:0000256" key="4">
    <source>
        <dbReference type="ARBA" id="ARBA00014590"/>
    </source>
</evidence>
<evidence type="ECO:0000256" key="11">
    <source>
        <dbReference type="ARBA" id="ARBA00034541"/>
    </source>
</evidence>
<dbReference type="Gene3D" id="1.10.10.10">
    <property type="entry name" value="Winged helix-like DNA-binding domain superfamily/Winged helix DNA-binding domain"/>
    <property type="match status" value="2"/>
</dbReference>
<dbReference type="FunFam" id="1.10.10.10:FF:000024">
    <property type="entry name" value="U5 small nuclear ribonucleoprotein helicase"/>
    <property type="match status" value="1"/>
</dbReference>
<dbReference type="GO" id="GO:0005524">
    <property type="term" value="F:ATP binding"/>
    <property type="evidence" value="ECO:0007669"/>
    <property type="project" value="UniProtKB-KW"/>
</dbReference>
<dbReference type="GO" id="GO:0007399">
    <property type="term" value="P:nervous system development"/>
    <property type="evidence" value="ECO:0007669"/>
    <property type="project" value="UniProtKB-ARBA"/>
</dbReference>
<feature type="domain" description="Helicase ATP-binding" evidence="20">
    <location>
        <begin position="961"/>
        <end position="1133"/>
    </location>
</feature>
<dbReference type="SUPFAM" id="SSF158702">
    <property type="entry name" value="Sec63 N-terminal domain-like"/>
    <property type="match status" value="2"/>
</dbReference>
<feature type="domain" description="Helicase C-terminal" evidence="21">
    <location>
        <begin position="340"/>
        <end position="572"/>
    </location>
</feature>
<evidence type="ECO:0000256" key="7">
    <source>
        <dbReference type="ARBA" id="ARBA00022801"/>
    </source>
</evidence>
<dbReference type="CDD" id="cd18021">
    <property type="entry name" value="DEXHc_Brr2_2"/>
    <property type="match status" value="1"/>
</dbReference>
<evidence type="ECO:0000256" key="9">
    <source>
        <dbReference type="ARBA" id="ARBA00022840"/>
    </source>
</evidence>
<dbReference type="GO" id="GO:0030532">
    <property type="term" value="C:small nuclear ribonucleoprotein complex"/>
    <property type="evidence" value="ECO:0007669"/>
    <property type="project" value="UniProtKB-ARBA"/>
</dbReference>
<proteinExistence type="inferred from homology"/>
<dbReference type="InterPro" id="IPR004179">
    <property type="entry name" value="Sec63-dom"/>
</dbReference>
<evidence type="ECO:0000256" key="2">
    <source>
        <dbReference type="ARBA" id="ARBA00010140"/>
    </source>
</evidence>
<comment type="similarity">
    <text evidence="2">Belongs to the helicase family. SKI2 subfamily.</text>
</comment>
<dbReference type="GO" id="GO:0003676">
    <property type="term" value="F:nucleic acid binding"/>
    <property type="evidence" value="ECO:0007669"/>
    <property type="project" value="InterPro"/>
</dbReference>
<dbReference type="FunFam" id="3.40.50.300:FF:003287">
    <property type="entry name" value="U5 small nuclear ribonucleoprotein 200 kDa helicase"/>
    <property type="match status" value="1"/>
</dbReference>
<keyword evidence="10" id="KW-0539">Nucleus</keyword>
<organism evidence="22 23">
    <name type="scientific">Lates calcarifer</name>
    <name type="common">Barramundi</name>
    <name type="synonym">Holocentrus calcarifer</name>
    <dbReference type="NCBI Taxonomy" id="8187"/>
    <lineage>
        <taxon>Eukaryota</taxon>
        <taxon>Metazoa</taxon>
        <taxon>Chordata</taxon>
        <taxon>Craniata</taxon>
        <taxon>Vertebrata</taxon>
        <taxon>Euteleostomi</taxon>
        <taxon>Actinopterygii</taxon>
        <taxon>Neopterygii</taxon>
        <taxon>Teleostei</taxon>
        <taxon>Neoteleostei</taxon>
        <taxon>Acanthomorphata</taxon>
        <taxon>Carangaria</taxon>
        <taxon>Carangaria incertae sedis</taxon>
        <taxon>Centropomidae</taxon>
        <taxon>Lates</taxon>
    </lineage>
</organism>
<dbReference type="Proteomes" id="UP000314980">
    <property type="component" value="Unassembled WGS sequence"/>
</dbReference>
<dbReference type="InterPro" id="IPR001650">
    <property type="entry name" value="Helicase_C-like"/>
</dbReference>
<dbReference type="FunFam" id="3.40.50.300:FF:000254">
    <property type="entry name" value="U5 small nuclear ribonucleoprotein helicase"/>
    <property type="match status" value="1"/>
</dbReference>
<comment type="subcellular location">
    <subcellularLocation>
        <location evidence="1">Nucleus</location>
    </subcellularLocation>
</comment>
<dbReference type="GeneTree" id="ENSGT00940000154966"/>
<dbReference type="InterPro" id="IPR057842">
    <property type="entry name" value="WH_MER3"/>
</dbReference>
<dbReference type="InterPro" id="IPR050474">
    <property type="entry name" value="Hel308_SKI2-like"/>
</dbReference>
<evidence type="ECO:0000256" key="19">
    <source>
        <dbReference type="SAM" id="SignalP"/>
    </source>
</evidence>
<keyword evidence="5" id="KW-0677">Repeat</keyword>
<dbReference type="Pfam" id="PF02889">
    <property type="entry name" value="Sec63"/>
    <property type="match status" value="3"/>
</dbReference>
<dbReference type="InterPro" id="IPR035892">
    <property type="entry name" value="C2_domain_sf"/>
</dbReference>
<evidence type="ECO:0000256" key="15">
    <source>
        <dbReference type="ARBA" id="ARBA00048988"/>
    </source>
</evidence>
<feature type="domain" description="Helicase ATP-binding" evidence="20">
    <location>
        <begin position="146"/>
        <end position="329"/>
    </location>
</feature>
<dbReference type="InterPro" id="IPR014001">
    <property type="entry name" value="Helicase_ATP-bd"/>
</dbReference>
<dbReference type="Gene3D" id="3.40.50.300">
    <property type="entry name" value="P-loop containing nucleotide triphosphate hydrolases"/>
    <property type="match status" value="4"/>
</dbReference>
<keyword evidence="8" id="KW-0347">Helicase</keyword>
<comment type="subunit">
    <text evidence="16">Component of a core complex containing at least PRPF8, SNRNP200, EFTUD2 and SNRNP40. Component of the U5 snRNP and U4/U6-U5 tri-snRNP complexes, building blocks of the spliceosome. Component of the U4/U6-U5 tri-snRNP complex composed of the U4, U6 and U5 snRNAs and at least PRPF3, PRPF4, PRPF6, PRPF8, PRPF31, SNRNP200, TXNL4A, SNRNP40, DDX23, CD2BP2, PPIH, SNU13, EFTUD2, SART1 and USP39. Component of precatalytic, catalytic and postcatalytic spliceosomal complexes. Component of the minor spliceosome, which splices U12-type introns. Interacts with C9orf78; the interaction is direct and mutually exclusive with its interaction with WBP4. Interacts with WBP4; the interaction is mutually exclusive with its interaction with C9orf78. Interacts with PRPF8. Interacts with TSSC4; the interaction is direct, excludes recruitment of C9ORF78 and WBP4 to SNRNP200 and negatively regulates its RNA helicase activity.</text>
</comment>
<reference evidence="22" key="2">
    <citation type="submission" date="2025-08" db="UniProtKB">
        <authorList>
            <consortium name="Ensembl"/>
        </authorList>
    </citation>
    <scope>IDENTIFICATION</scope>
</reference>
<dbReference type="Pfam" id="PF18149">
    <property type="entry name" value="Helicase_PWI"/>
    <property type="match status" value="1"/>
</dbReference>
<gene>
    <name evidence="22" type="primary">SNRNP200</name>
    <name evidence="22" type="synonym">snrnp200</name>
</gene>
<dbReference type="PANTHER" id="PTHR47961">
    <property type="entry name" value="DNA POLYMERASE THETA, PUTATIVE (AFU_ORTHOLOGUE AFUA_1G05260)-RELATED"/>
    <property type="match status" value="1"/>
</dbReference>
<name>A0A4W6G0P4_LATCA</name>
<keyword evidence="9" id="KW-0067">ATP-binding</keyword>
<evidence type="ECO:0000256" key="6">
    <source>
        <dbReference type="ARBA" id="ARBA00022741"/>
    </source>
</evidence>
<comment type="catalytic activity">
    <reaction evidence="15">
        <text>ATP + H2O = ADP + phosphate + H(+)</text>
        <dbReference type="Rhea" id="RHEA:13065"/>
        <dbReference type="ChEBI" id="CHEBI:15377"/>
        <dbReference type="ChEBI" id="CHEBI:15378"/>
        <dbReference type="ChEBI" id="CHEBI:30616"/>
        <dbReference type="ChEBI" id="CHEBI:43474"/>
        <dbReference type="ChEBI" id="CHEBI:456216"/>
        <dbReference type="EC" id="5.6.2.4"/>
    </reaction>
</comment>
<keyword evidence="23" id="KW-1185">Reference proteome</keyword>
<dbReference type="SMART" id="SM00973">
    <property type="entry name" value="Sec63"/>
    <property type="match status" value="2"/>
</dbReference>
<dbReference type="InterPro" id="IPR027417">
    <property type="entry name" value="P-loop_NTPase"/>
</dbReference>
<evidence type="ECO:0000313" key="23">
    <source>
        <dbReference type="Proteomes" id="UP000314980"/>
    </source>
</evidence>
<dbReference type="SMART" id="SM00382">
    <property type="entry name" value="AAA"/>
    <property type="match status" value="2"/>
</dbReference>
<feature type="signal peptide" evidence="19">
    <location>
        <begin position="1"/>
        <end position="16"/>
    </location>
</feature>
<dbReference type="FunFam" id="1.10.10.10:FF:000012">
    <property type="entry name" value="U5 small nuclear ribonucleoprotein helicase"/>
    <property type="match status" value="1"/>
</dbReference>
<dbReference type="GO" id="GO:0043138">
    <property type="term" value="F:3'-5' DNA helicase activity"/>
    <property type="evidence" value="ECO:0007669"/>
    <property type="project" value="UniProtKB-EC"/>
</dbReference>
<dbReference type="InterPro" id="IPR003593">
    <property type="entry name" value="AAA+_ATPase"/>
</dbReference>
<dbReference type="InterPro" id="IPR041094">
    <property type="entry name" value="Brr2_helicase_PWI"/>
</dbReference>
<dbReference type="GO" id="GO:0016787">
    <property type="term" value="F:hydrolase activity"/>
    <property type="evidence" value="ECO:0007669"/>
    <property type="project" value="UniProtKB-KW"/>
</dbReference>
<dbReference type="InterPro" id="IPR014756">
    <property type="entry name" value="Ig_E-set"/>
</dbReference>
<dbReference type="PROSITE" id="PS51194">
    <property type="entry name" value="HELICASE_CTER"/>
    <property type="match status" value="1"/>
</dbReference>
<evidence type="ECO:0000256" key="14">
    <source>
        <dbReference type="ARBA" id="ARBA00047984"/>
    </source>
</evidence>
<dbReference type="GO" id="GO:0003724">
    <property type="term" value="F:RNA helicase activity"/>
    <property type="evidence" value="ECO:0007669"/>
    <property type="project" value="UniProtKB-EC"/>
</dbReference>
<accession>A0A4W6G0P4</accession>
<dbReference type="Gene3D" id="1.10.3380.10">
    <property type="entry name" value="Sec63 N-terminal domain-like domain"/>
    <property type="match status" value="3"/>
</dbReference>
<dbReference type="FunFam" id="2.60.40.150:FF:000004">
    <property type="entry name" value="RNA helicase, activating signal cointegrator 1"/>
    <property type="match status" value="1"/>
</dbReference>
<dbReference type="GO" id="GO:0000712">
    <property type="term" value="P:resolution of meiotic recombination intermediates"/>
    <property type="evidence" value="ECO:0007669"/>
    <property type="project" value="TreeGrafter"/>
</dbReference>
<evidence type="ECO:0000256" key="8">
    <source>
        <dbReference type="ARBA" id="ARBA00022806"/>
    </source>
</evidence>
<dbReference type="CDD" id="cd18795">
    <property type="entry name" value="SF2_C_Ski2"/>
    <property type="match status" value="2"/>
</dbReference>
<dbReference type="FunFam" id="1.10.3380.10:FF:000004">
    <property type="entry name" value="U5 small nuclear ribonucleoprotein 200 kDa helicase"/>
    <property type="match status" value="1"/>
</dbReference>
<dbReference type="Pfam" id="PF00271">
    <property type="entry name" value="Helicase_C"/>
    <property type="match status" value="2"/>
</dbReference>
<dbReference type="GO" id="GO:0000398">
    <property type="term" value="P:mRNA splicing, via spliceosome"/>
    <property type="evidence" value="ECO:0007669"/>
    <property type="project" value="UniProtKB-ARBA"/>
</dbReference>
<dbReference type="Gene3D" id="1.10.150.20">
    <property type="entry name" value="5' to 3' exonuclease, C-terminal subdomain"/>
    <property type="match status" value="2"/>
</dbReference>
<dbReference type="PROSITE" id="PS51192">
    <property type="entry name" value="HELICASE_ATP_BIND_1"/>
    <property type="match status" value="2"/>
</dbReference>
<evidence type="ECO:0000256" key="10">
    <source>
        <dbReference type="ARBA" id="ARBA00023242"/>
    </source>
</evidence>
<evidence type="ECO:0000256" key="13">
    <source>
        <dbReference type="ARBA" id="ARBA00034808"/>
    </source>
</evidence>
<dbReference type="SUPFAM" id="SSF81296">
    <property type="entry name" value="E set domains"/>
    <property type="match status" value="1"/>
</dbReference>
<dbReference type="Pfam" id="PF23445">
    <property type="entry name" value="WHD_SNRNP200"/>
    <property type="match status" value="2"/>
</dbReference>
<evidence type="ECO:0000256" key="16">
    <source>
        <dbReference type="ARBA" id="ARBA00064629"/>
    </source>
</evidence>
<dbReference type="InterPro" id="IPR036390">
    <property type="entry name" value="WH_DNA-bd_sf"/>
</dbReference>
<dbReference type="Pfam" id="PF00270">
    <property type="entry name" value="DEAD"/>
    <property type="match status" value="2"/>
</dbReference>
<evidence type="ECO:0000256" key="3">
    <source>
        <dbReference type="ARBA" id="ARBA00012552"/>
    </source>
</evidence>
<evidence type="ECO:0000259" key="21">
    <source>
        <dbReference type="PROSITE" id="PS51194"/>
    </source>
</evidence>
<evidence type="ECO:0000256" key="12">
    <source>
        <dbReference type="ARBA" id="ARBA00034617"/>
    </source>
</evidence>
<evidence type="ECO:0000256" key="1">
    <source>
        <dbReference type="ARBA" id="ARBA00004123"/>
    </source>
</evidence>
<evidence type="ECO:0000256" key="18">
    <source>
        <dbReference type="ARBA" id="ARBA00077567"/>
    </source>
</evidence>
<dbReference type="SUPFAM" id="SSF46785">
    <property type="entry name" value="Winged helix' DNA-binding domain"/>
    <property type="match status" value="2"/>
</dbReference>
<evidence type="ECO:0000256" key="17">
    <source>
        <dbReference type="ARBA" id="ARBA00075915"/>
    </source>
</evidence>
<evidence type="ECO:0000256" key="5">
    <source>
        <dbReference type="ARBA" id="ARBA00022737"/>
    </source>
</evidence>
<dbReference type="PANTHER" id="PTHR47961:SF4">
    <property type="entry name" value="ACTIVATING SIGNAL COINTEGRATOR 1 COMPLEX SUBUNIT 3"/>
    <property type="match status" value="1"/>
</dbReference>
<evidence type="ECO:0000259" key="20">
    <source>
        <dbReference type="PROSITE" id="PS51192"/>
    </source>
</evidence>
<reference evidence="22" key="3">
    <citation type="submission" date="2025-09" db="UniProtKB">
        <authorList>
            <consortium name="Ensembl"/>
        </authorList>
    </citation>
    <scope>IDENTIFICATION</scope>
</reference>
<dbReference type="EC" id="5.6.2.4" evidence="13"/>
<dbReference type="InterPro" id="IPR036388">
    <property type="entry name" value="WH-like_DNA-bd_sf"/>
</dbReference>
<reference evidence="23" key="1">
    <citation type="submission" date="2015-09" db="EMBL/GenBank/DDBJ databases">
        <authorList>
            <person name="Sai Rama Sridatta P."/>
        </authorList>
    </citation>
    <scope>NUCLEOTIDE SEQUENCE [LARGE SCALE GENOMIC DNA]</scope>
</reference>
<feature type="chain" id="PRO_5021229883" description="Activating signal cointegrator 1 complex subunit 3" evidence="19">
    <location>
        <begin position="17"/>
        <end position="1742"/>
    </location>
</feature>
<comment type="catalytic activity">
    <reaction evidence="12">
        <text>Couples ATP hydrolysis with the unwinding of duplex DNA by translocating in the 3'-5' direction.</text>
        <dbReference type="EC" id="5.6.2.4"/>
    </reaction>
</comment>
<dbReference type="SMART" id="SM00487">
    <property type="entry name" value="DEXDc"/>
    <property type="match status" value="2"/>
</dbReference>
<dbReference type="Gene3D" id="2.60.40.150">
    <property type="entry name" value="C2 domain"/>
    <property type="match status" value="2"/>
</dbReference>
<dbReference type="Ensembl" id="ENSLCAT00010058483.1">
    <property type="protein sequence ID" value="ENSLCAP00010056933.1"/>
    <property type="gene ID" value="ENSLCAG00010026268.1"/>
</dbReference>
<dbReference type="EC" id="3.6.4.13" evidence="3"/>
<dbReference type="SMART" id="SM00490">
    <property type="entry name" value="HELICc"/>
    <property type="match status" value="2"/>
</dbReference>
<dbReference type="SUPFAM" id="SSF52540">
    <property type="entry name" value="P-loop containing nucleoside triphosphate hydrolases"/>
    <property type="match status" value="4"/>
</dbReference>
<sequence length="1742" mass="199225">MFVTLFVFSFLFKADTRVFFRLAYPSSLCTPQTASDDRECENQLVLLLGFNTFDFIKILRQHRRMNLEDLAFTQGSHFMANKRCQLPDGSFRKQRKGYEEVHVPALKPKPFAEDEVLVAIEKLPKYAQAGFEGFKTLNRIQSKLFKTTMETDENLLVCAPTGAGKTNVALMAMLREIGKHINLDGTINVDDFKIIYIAPMRSLVQEMVGSFSKRLASYGITVSELTGDHQLCKEEINATQIIVCTPEKWDIITRKGGERTYTQLVRLIIIDEIHLLHDDRGPVLESLVARTIRNVELTQEDVRLLGLSATLPNYEDVATCLRVDPAKGLFYFDNSFRPVPLEQTYVGITEKKAIKRFQIMNEIVYEKIMEHAGKNQVLVFVHSRKETGKTARAIRDMCLEKDTLGLFLREGSASTEVLRTENLELKDLLPYGFAIHHAGMTRVDRTLVEDLFADRHIQVLVSTATLAWGVNLPAHTVIIKGTQVYSPEKGRWTELGALDILQMLGRAGRPQYDTKGEGILITSHGELQYYLSLLNQQLPIESQMVGKLPDMLNAEIVLGNVQNVKDAVNWLGYTYLYVRMLRNPTLYGVSHDDRSSDPLLERRRMDLVHTAANVLDKNSLIKYDKRTGSFQVTDLGRIASHFYITHDSIQTYNQLLKPTLSEIELFRVFSLSSEFRNITVREINVLLQAYISQLKLEGFALMADMVYVTQSAGRLMRAIFEIVLNRGWAQLTDKTMNLCKMIDKRMWQSMSPLRQFKKLPEEVIKKIEKKNFPFERLYDLNHNEIGELIRMPKMGKTIHKYVHQFPKLDLAVHLQPITRSTLKVELTITPDFQWDDKIHGSSEAFWILVEDVDSEVILHHEYFLLKAKYAQDEHLVTFFVPVFEPLPPQYFIRVVSDRWLSCETQLPVSFRHLILPEKYPPPTELLDLQPLPVTALRNSAFEALYQNKFPFFNPIQTQVFNAVYNSDDNVFVGAPTGSGKTICAEFAILRMLLHNAEGRCVYITPMEALVFVDWHQKFQDILNKKVVLLTGETSTDLKLLGKGDIIVSTPDKWDILSRRWKQRKNVQNVSLFIVDEAHLIGGENGPVLEVICSRMRYISSQIERPIRIVALSSSLSNAKDVAHWLGCSTTATFNFHPNVRPVPLELHIQGFNVSHTQTRLLSMAKPVYHAIMKHSPSKPAVVFVPSRRQTRLTAIDILTFCAADVVPQRSVTTMTYNEETKDLAPFLEKINDSTLKETLANGVGYLHEGLSATERRIVEQLFNSGAVQVVVSSRSLCWGINISAHLVIVMDTQYYNGKIHAYVDYPIYDVLQMVGKANRPMLDDEGRCVIMCQGSKKDFFKKFLYEPLPVESHLDHCLHDHFNAEIVTKTVENKQDAVDYLTWTFLYRRMTQNPNYYNLQDHLSELVENTLHDLEQSKCISIEDEMDVAPLNLGMIAAYYYINYTTIELFSMSLNAKTKIRGLIEIISNAAEYKNIPIRHHEDALLRQVNTFNDPHVKTNLLLQAHLSRMQLSAELQSDTEEILSKAIRLIQACVDVLSSNGWLSPALAAMELAQMVTQAMWSKDSYLKQLPFFTSEHIKRCTEKQQCLKKLLIIFGKSLMCVSMFLCSGSPVLVQVQLEREEEVTGVSVTSFFFSLTCNDSWMLLLQKREEGWWVVIGDPKSNSLISIKRLTLQQKAKVSESLPLYTLLMGIHNYTLYFMSDAYMGCDQEYKFSVDVKEADSDGDMMVHSQKTAQVYFWIL</sequence>
<keyword evidence="19" id="KW-0732">Signal</keyword>
<dbReference type="CDD" id="cd18019">
    <property type="entry name" value="DEXHc_Brr2_1"/>
    <property type="match status" value="1"/>
</dbReference>
<dbReference type="FunFam" id="1.10.150.20:FF:000004">
    <property type="entry name" value="U5 small nuclear ribonucleoprotein helicase"/>
    <property type="match status" value="1"/>
</dbReference>
<dbReference type="InterPro" id="IPR011545">
    <property type="entry name" value="DEAD/DEAH_box_helicase_dom"/>
</dbReference>